<feature type="binding site" evidence="5">
    <location>
        <position position="299"/>
    </location>
    <ligand>
        <name>S-adenosyl-L-methionine</name>
        <dbReference type="ChEBI" id="CHEBI:59789"/>
    </ligand>
</feature>
<evidence type="ECO:0000259" key="6">
    <source>
        <dbReference type="PROSITE" id="PS51686"/>
    </source>
</evidence>
<dbReference type="GO" id="GO:0003723">
    <property type="term" value="F:RNA binding"/>
    <property type="evidence" value="ECO:0007669"/>
    <property type="project" value="UniProtKB-UniRule"/>
</dbReference>
<dbReference type="InterPro" id="IPR029063">
    <property type="entry name" value="SAM-dependent_MTases_sf"/>
</dbReference>
<keyword evidence="4 5" id="KW-0694">RNA-binding</keyword>
<keyword evidence="2 5" id="KW-0808">Transferase</keyword>
<dbReference type="GO" id="GO:0001510">
    <property type="term" value="P:RNA methylation"/>
    <property type="evidence" value="ECO:0007669"/>
    <property type="project" value="InterPro"/>
</dbReference>
<comment type="similarity">
    <text evidence="5">Belongs to the class I-like SAM-binding methyltransferase superfamily. RsmB/NOP family.</text>
</comment>
<reference evidence="7 8" key="1">
    <citation type="submission" date="2019-08" db="EMBL/GenBank/DDBJ databases">
        <title>Pelomicrobium methylotrophicum gen. nov., sp. nov. a moderately thermophilic, facultatively anaerobic, lithoautotrophic and methylotrophic bacterium isolated from a terrestrial mud volcano.</title>
        <authorList>
            <person name="Slobodkina G.B."/>
            <person name="Merkel A.Y."/>
            <person name="Slobodkin A.I."/>
        </authorList>
    </citation>
    <scope>NUCLEOTIDE SEQUENCE [LARGE SCALE GENOMIC DNA]</scope>
    <source>
        <strain evidence="7 8">SM250</strain>
    </source>
</reference>
<dbReference type="CDD" id="cd02440">
    <property type="entry name" value="AdoMet_MTases"/>
    <property type="match status" value="1"/>
</dbReference>
<evidence type="ECO:0000256" key="4">
    <source>
        <dbReference type="ARBA" id="ARBA00022884"/>
    </source>
</evidence>
<name>A0A5C7EW61_9PROT</name>
<dbReference type="InParanoid" id="A0A5C7EW61"/>
<dbReference type="InterPro" id="IPR049560">
    <property type="entry name" value="MeTrfase_RsmB-F_NOP2_cat"/>
</dbReference>
<dbReference type="Pfam" id="PF22458">
    <property type="entry name" value="RsmF-B_ferredox"/>
    <property type="match status" value="1"/>
</dbReference>
<proteinExistence type="inferred from homology"/>
<evidence type="ECO:0000313" key="7">
    <source>
        <dbReference type="EMBL" id="TXF11451.1"/>
    </source>
</evidence>
<dbReference type="RefSeq" id="WP_147800080.1">
    <property type="nucleotide sequence ID" value="NZ_VPFL01000013.1"/>
</dbReference>
<gene>
    <name evidence="7" type="ORF">FR698_10090</name>
</gene>
<organism evidence="7 8">
    <name type="scientific">Pelomicrobium methylotrophicum</name>
    <dbReference type="NCBI Taxonomy" id="2602750"/>
    <lineage>
        <taxon>Bacteria</taxon>
        <taxon>Pseudomonadati</taxon>
        <taxon>Pseudomonadota</taxon>
        <taxon>Hydrogenophilia</taxon>
        <taxon>Hydrogenophilia incertae sedis</taxon>
        <taxon>Pelomicrobium</taxon>
    </lineage>
</organism>
<dbReference type="InterPro" id="IPR054728">
    <property type="entry name" value="RsmB-like_ferredoxin"/>
</dbReference>
<dbReference type="Pfam" id="PF01189">
    <property type="entry name" value="Methyltr_RsmB-F"/>
    <property type="match status" value="1"/>
</dbReference>
<dbReference type="PRINTS" id="PR02008">
    <property type="entry name" value="RCMTFAMILY"/>
</dbReference>
<dbReference type="OrthoDB" id="5292653at2"/>
<keyword evidence="1 5" id="KW-0489">Methyltransferase</keyword>
<keyword evidence="8" id="KW-1185">Reference proteome</keyword>
<dbReference type="InterPro" id="IPR023267">
    <property type="entry name" value="RCMT"/>
</dbReference>
<comment type="caution">
    <text evidence="7">The sequence shown here is derived from an EMBL/GenBank/DDBJ whole genome shotgun (WGS) entry which is preliminary data.</text>
</comment>
<dbReference type="SUPFAM" id="SSF48013">
    <property type="entry name" value="NusB-like"/>
    <property type="match status" value="1"/>
</dbReference>
<dbReference type="AlphaFoldDB" id="A0A5C7EW61"/>
<dbReference type="InterPro" id="IPR035926">
    <property type="entry name" value="NusB-like_sf"/>
</dbReference>
<dbReference type="Proteomes" id="UP000321201">
    <property type="component" value="Unassembled WGS sequence"/>
</dbReference>
<evidence type="ECO:0000256" key="1">
    <source>
        <dbReference type="ARBA" id="ARBA00022603"/>
    </source>
</evidence>
<dbReference type="GO" id="GO:0008173">
    <property type="term" value="F:RNA methyltransferase activity"/>
    <property type="evidence" value="ECO:0007669"/>
    <property type="project" value="InterPro"/>
</dbReference>
<feature type="active site" description="Nucleophile" evidence="5">
    <location>
        <position position="352"/>
    </location>
</feature>
<sequence length="416" mass="45153">MSFAAVIPRAVEALQQVLAMEHPADAVLSRYFRKHPNMGARDRAFVAEAVYGALRHARFLDAAGAVNPRLRILGAAFRFGGFNLRQLEPVSGAEREWLVGLKAIGCGDNLPPAVRAELPDWLWERLAAAYGDEQALAIGGGLQHPAPLDLRVNTLRASRDAALKALAEEGVSCAPTPYSPVGIRVRGKPPINRSPLFHSGVVEVQDEGSQLLAYLVAPRRGEMVVDFCAGAGGKTLHLGTLMRSEGRVYAFDVADWRLAQLKPRLRRSGLSNVYPQRIDSENDPRVKRLAGKIDRVLVDAPCSGTGTLRRNPDLKWRQSPATVAALKRTQAAILEAAARLVKPGGRLVYATCSFLQEENDAIIQAFLERTPTFSLVPAAQVLADHGIALDTGPCLRLFPHLHGTDGFFAAVLDRAH</sequence>
<evidence type="ECO:0000256" key="2">
    <source>
        <dbReference type="ARBA" id="ARBA00022679"/>
    </source>
</evidence>
<dbReference type="EMBL" id="VPFL01000013">
    <property type="protein sequence ID" value="TXF11451.1"/>
    <property type="molecule type" value="Genomic_DNA"/>
</dbReference>
<feature type="binding site" evidence="5">
    <location>
        <position position="252"/>
    </location>
    <ligand>
        <name>S-adenosyl-L-methionine</name>
        <dbReference type="ChEBI" id="CHEBI:59789"/>
    </ligand>
</feature>
<dbReference type="PROSITE" id="PS51686">
    <property type="entry name" value="SAM_MT_RSMB_NOP"/>
    <property type="match status" value="1"/>
</dbReference>
<dbReference type="Gene3D" id="3.40.50.150">
    <property type="entry name" value="Vaccinia Virus protein VP39"/>
    <property type="match status" value="1"/>
</dbReference>
<keyword evidence="3 5" id="KW-0949">S-adenosyl-L-methionine</keyword>
<comment type="caution">
    <text evidence="5">Lacks conserved residue(s) required for the propagation of feature annotation.</text>
</comment>
<evidence type="ECO:0000256" key="3">
    <source>
        <dbReference type="ARBA" id="ARBA00022691"/>
    </source>
</evidence>
<protein>
    <submittedName>
        <fullName evidence="7">SAM-dependent methyltransferase</fullName>
    </submittedName>
</protein>
<evidence type="ECO:0000313" key="8">
    <source>
        <dbReference type="Proteomes" id="UP000321201"/>
    </source>
</evidence>
<dbReference type="SUPFAM" id="SSF53335">
    <property type="entry name" value="S-adenosyl-L-methionine-dependent methyltransferases"/>
    <property type="match status" value="1"/>
</dbReference>
<feature type="domain" description="SAM-dependent MTase RsmB/NOP-type" evidence="6">
    <location>
        <begin position="138"/>
        <end position="415"/>
    </location>
</feature>
<feature type="binding site" evidence="5">
    <location>
        <position position="279"/>
    </location>
    <ligand>
        <name>S-adenosyl-L-methionine</name>
        <dbReference type="ChEBI" id="CHEBI:59789"/>
    </ligand>
</feature>
<dbReference type="InterPro" id="IPR001678">
    <property type="entry name" value="MeTrfase_RsmB-F_NOP2_dom"/>
</dbReference>
<accession>A0A5C7EW61</accession>
<evidence type="ECO:0000256" key="5">
    <source>
        <dbReference type="PROSITE-ProRule" id="PRU01023"/>
    </source>
</evidence>
<dbReference type="PANTHER" id="PTHR22807">
    <property type="entry name" value="NOP2 YEAST -RELATED NOL1/NOP2/FMU SUN DOMAIN-CONTAINING"/>
    <property type="match status" value="1"/>
</dbReference>
<dbReference type="PANTHER" id="PTHR22807:SF53">
    <property type="entry name" value="RIBOSOMAL RNA SMALL SUBUNIT METHYLTRANSFERASE B-RELATED"/>
    <property type="match status" value="1"/>
</dbReference>